<proteinExistence type="predicted"/>
<comment type="caution">
    <text evidence="1">The sequence shown here is derived from an EMBL/GenBank/DDBJ whole genome shotgun (WGS) entry which is preliminary data.</text>
</comment>
<protein>
    <submittedName>
        <fullName evidence="1">Uncharacterized protein</fullName>
    </submittedName>
</protein>
<evidence type="ECO:0000313" key="2">
    <source>
        <dbReference type="Proteomes" id="UP000324222"/>
    </source>
</evidence>
<keyword evidence="2" id="KW-1185">Reference proteome</keyword>
<evidence type="ECO:0000313" key="1">
    <source>
        <dbReference type="EMBL" id="MPC19141.1"/>
    </source>
</evidence>
<sequence>MLLHAHTSSSTPPPRSWDTPWRVLEPMRLRTHFIPRANTVPLHSPVGSIERAILVVVEVKTELISLLNSVSRSPKPFLYSSQPKLKST</sequence>
<name>A0A5B7DCN6_PORTR</name>
<reference evidence="1 2" key="1">
    <citation type="submission" date="2019-05" db="EMBL/GenBank/DDBJ databases">
        <title>Another draft genome of Portunus trituberculatus and its Hox gene families provides insights of decapod evolution.</title>
        <authorList>
            <person name="Jeong J.-H."/>
            <person name="Song I."/>
            <person name="Kim S."/>
            <person name="Choi T."/>
            <person name="Kim D."/>
            <person name="Ryu S."/>
            <person name="Kim W."/>
        </authorList>
    </citation>
    <scope>NUCLEOTIDE SEQUENCE [LARGE SCALE GENOMIC DNA]</scope>
    <source>
        <tissue evidence="1">Muscle</tissue>
    </source>
</reference>
<accession>A0A5B7DCN6</accession>
<organism evidence="1 2">
    <name type="scientific">Portunus trituberculatus</name>
    <name type="common">Swimming crab</name>
    <name type="synonym">Neptunus trituberculatus</name>
    <dbReference type="NCBI Taxonomy" id="210409"/>
    <lineage>
        <taxon>Eukaryota</taxon>
        <taxon>Metazoa</taxon>
        <taxon>Ecdysozoa</taxon>
        <taxon>Arthropoda</taxon>
        <taxon>Crustacea</taxon>
        <taxon>Multicrustacea</taxon>
        <taxon>Malacostraca</taxon>
        <taxon>Eumalacostraca</taxon>
        <taxon>Eucarida</taxon>
        <taxon>Decapoda</taxon>
        <taxon>Pleocyemata</taxon>
        <taxon>Brachyura</taxon>
        <taxon>Eubrachyura</taxon>
        <taxon>Portunoidea</taxon>
        <taxon>Portunidae</taxon>
        <taxon>Portuninae</taxon>
        <taxon>Portunus</taxon>
    </lineage>
</organism>
<gene>
    <name evidence="1" type="ORF">E2C01_012048</name>
</gene>
<dbReference type="Proteomes" id="UP000324222">
    <property type="component" value="Unassembled WGS sequence"/>
</dbReference>
<dbReference type="EMBL" id="VSRR010000743">
    <property type="protein sequence ID" value="MPC19141.1"/>
    <property type="molecule type" value="Genomic_DNA"/>
</dbReference>
<dbReference type="AlphaFoldDB" id="A0A5B7DCN6"/>